<reference evidence="1" key="1">
    <citation type="submission" date="2021-05" db="EMBL/GenBank/DDBJ databases">
        <authorList>
            <person name="Pan Q."/>
            <person name="Jouanno E."/>
            <person name="Zahm M."/>
            <person name="Klopp C."/>
            <person name="Cabau C."/>
            <person name="Louis A."/>
            <person name="Berthelot C."/>
            <person name="Parey E."/>
            <person name="Roest Crollius H."/>
            <person name="Montfort J."/>
            <person name="Robinson-Rechavi M."/>
            <person name="Bouchez O."/>
            <person name="Lampietro C."/>
            <person name="Lopez Roques C."/>
            <person name="Donnadieu C."/>
            <person name="Postlethwait J."/>
            <person name="Bobe J."/>
            <person name="Dillon D."/>
            <person name="Chandos A."/>
            <person name="von Hippel F."/>
            <person name="Guiguen Y."/>
        </authorList>
    </citation>
    <scope>NUCLEOTIDE SEQUENCE</scope>
    <source>
        <strain evidence="1">YG-Jan2019</strain>
    </source>
</reference>
<comment type="caution">
    <text evidence="1">The sequence shown here is derived from an EMBL/GenBank/DDBJ whole genome shotgun (WGS) entry which is preliminary data.</text>
</comment>
<organism evidence="1 2">
    <name type="scientific">Dallia pectoralis</name>
    <name type="common">Alaska blackfish</name>
    <dbReference type="NCBI Taxonomy" id="75939"/>
    <lineage>
        <taxon>Eukaryota</taxon>
        <taxon>Metazoa</taxon>
        <taxon>Chordata</taxon>
        <taxon>Craniata</taxon>
        <taxon>Vertebrata</taxon>
        <taxon>Euteleostomi</taxon>
        <taxon>Actinopterygii</taxon>
        <taxon>Neopterygii</taxon>
        <taxon>Teleostei</taxon>
        <taxon>Protacanthopterygii</taxon>
        <taxon>Esociformes</taxon>
        <taxon>Umbridae</taxon>
        <taxon>Dallia</taxon>
    </lineage>
</organism>
<dbReference type="EMBL" id="CM055732">
    <property type="protein sequence ID" value="KAJ8011965.1"/>
    <property type="molecule type" value="Genomic_DNA"/>
</dbReference>
<keyword evidence="2" id="KW-1185">Reference proteome</keyword>
<name>A0ACC2H8E4_DALPE</name>
<dbReference type="Proteomes" id="UP001157502">
    <property type="component" value="Chromosome 5"/>
</dbReference>
<protein>
    <submittedName>
        <fullName evidence="1">Uncharacterized protein</fullName>
    </submittedName>
</protein>
<evidence type="ECO:0000313" key="1">
    <source>
        <dbReference type="EMBL" id="KAJ8011965.1"/>
    </source>
</evidence>
<sequence>MEEEIWWDQHPPSPSPLPEPCAVPEGSETHLLQQHRGPPTSGPLWLNLNLTAELAEAPVSAPSAPLATQRQSAHLSD</sequence>
<gene>
    <name evidence="1" type="ORF">DPEC_G00063800</name>
</gene>
<evidence type="ECO:0000313" key="2">
    <source>
        <dbReference type="Proteomes" id="UP001157502"/>
    </source>
</evidence>
<accession>A0ACC2H8E4</accession>
<proteinExistence type="predicted"/>